<dbReference type="GO" id="GO:0015074">
    <property type="term" value="P:DNA integration"/>
    <property type="evidence" value="ECO:0007669"/>
    <property type="project" value="InterPro"/>
</dbReference>
<evidence type="ECO:0000259" key="2">
    <source>
        <dbReference type="PROSITE" id="PS50994"/>
    </source>
</evidence>
<dbReference type="InterPro" id="IPR012337">
    <property type="entry name" value="RNaseH-like_sf"/>
</dbReference>
<feature type="region of interest" description="Disordered" evidence="1">
    <location>
        <begin position="352"/>
        <end position="394"/>
    </location>
</feature>
<dbReference type="InterPro" id="IPR050951">
    <property type="entry name" value="Retrovirus_Pol_polyprotein"/>
</dbReference>
<reference evidence="3" key="2">
    <citation type="submission" date="2017-10" db="EMBL/GenBank/DDBJ databases">
        <title>Ladona fulva Genome sequencing and assembly.</title>
        <authorList>
            <person name="Murali S."/>
            <person name="Richards S."/>
            <person name="Bandaranaike D."/>
            <person name="Bellair M."/>
            <person name="Blankenburg K."/>
            <person name="Chao H."/>
            <person name="Dinh H."/>
            <person name="Doddapaneni H."/>
            <person name="Dugan-Rocha S."/>
            <person name="Elkadiri S."/>
            <person name="Gnanaolivu R."/>
            <person name="Hernandez B."/>
            <person name="Skinner E."/>
            <person name="Javaid M."/>
            <person name="Lee S."/>
            <person name="Li M."/>
            <person name="Ming W."/>
            <person name="Munidasa M."/>
            <person name="Muniz J."/>
            <person name="Nguyen L."/>
            <person name="Hughes D."/>
            <person name="Osuji N."/>
            <person name="Pu L.-L."/>
            <person name="Puazo M."/>
            <person name="Qu C."/>
            <person name="Quiroz J."/>
            <person name="Raj R."/>
            <person name="Weissenberger G."/>
            <person name="Xin Y."/>
            <person name="Zou X."/>
            <person name="Han Y."/>
            <person name="Worley K."/>
            <person name="Muzny D."/>
            <person name="Gibbs R."/>
        </authorList>
    </citation>
    <scope>NUCLEOTIDE SEQUENCE</scope>
    <source>
        <strain evidence="3">Sampled in the wild</strain>
    </source>
</reference>
<dbReference type="PROSITE" id="PS50994">
    <property type="entry name" value="INTEGRASE"/>
    <property type="match status" value="1"/>
</dbReference>
<gene>
    <name evidence="3" type="ORF">J437_LFUL015339</name>
</gene>
<sequence>MPFYVLNDADQASLLGRKWIDSMEIELRKCCRKMTSVDKVYVKVKPLSREEPSVGRQQEKKLVGGIKSTMDMKVKSLVDEFSDLFDGSLGKIKGVKASLTFSKDKTFKKFWPARKVPFALEEKVSMELDRLDKQIEETVRKCLHCQDQRTEAAQAPVHPWEFPAKPWNRLHIDFAGPLHGFHWLVIVDARTKWPEVFPLKNATSQATINAISSVIACFGVSEQLVSDNGPQFTTTEFKRFCKKFQIQHVCSNEGGMEKYRGAEHFVRMLKSVLGKLDIGLDRLQRRPEKNVERSQEKQANPEKNEKIRSFHTGDTVWARDYRSQHSKRAAGTILYGIGPLTYQLPLENPHVPALSDVPTNQDISLQPRSPNPNLSRPPHADQTKLVHPSRRSERLNKGVVPKRLIEECQAMIRSITNYTQHLIDLLRVHSYLASIATIKIMELQRLMHNLRKACTKEDGSKRCEDEIQVTPLPLSGVNKASKHFVGAKQRKQRRVPNGSGGAKFITTVNRFPNFPDGFTIRTGLFAIPWPCANFTSSTRSDCFNFAAKASGIEK</sequence>
<dbReference type="OrthoDB" id="5985335at2759"/>
<keyword evidence="4" id="KW-1185">Reference proteome</keyword>
<feature type="compositionally biased region" description="Polar residues" evidence="1">
    <location>
        <begin position="357"/>
        <end position="366"/>
    </location>
</feature>
<name>A0A8K0KTP1_LADFU</name>
<dbReference type="GO" id="GO:0003676">
    <property type="term" value="F:nucleic acid binding"/>
    <property type="evidence" value="ECO:0007669"/>
    <property type="project" value="InterPro"/>
</dbReference>
<dbReference type="InterPro" id="IPR036397">
    <property type="entry name" value="RNaseH_sf"/>
</dbReference>
<feature type="compositionally biased region" description="Low complexity" evidence="1">
    <location>
        <begin position="367"/>
        <end position="377"/>
    </location>
</feature>
<evidence type="ECO:0000313" key="3">
    <source>
        <dbReference type="EMBL" id="KAG8240269.1"/>
    </source>
</evidence>
<organism evidence="3 4">
    <name type="scientific">Ladona fulva</name>
    <name type="common">Scarce chaser dragonfly</name>
    <name type="synonym">Libellula fulva</name>
    <dbReference type="NCBI Taxonomy" id="123851"/>
    <lineage>
        <taxon>Eukaryota</taxon>
        <taxon>Metazoa</taxon>
        <taxon>Ecdysozoa</taxon>
        <taxon>Arthropoda</taxon>
        <taxon>Hexapoda</taxon>
        <taxon>Insecta</taxon>
        <taxon>Pterygota</taxon>
        <taxon>Palaeoptera</taxon>
        <taxon>Odonata</taxon>
        <taxon>Epiprocta</taxon>
        <taxon>Anisoptera</taxon>
        <taxon>Libelluloidea</taxon>
        <taxon>Libellulidae</taxon>
        <taxon>Ladona</taxon>
    </lineage>
</organism>
<feature type="compositionally biased region" description="Basic and acidic residues" evidence="1">
    <location>
        <begin position="286"/>
        <end position="308"/>
    </location>
</feature>
<dbReference type="Gene3D" id="3.30.420.10">
    <property type="entry name" value="Ribonuclease H-like superfamily/Ribonuclease H"/>
    <property type="match status" value="1"/>
</dbReference>
<dbReference type="InterPro" id="IPR001584">
    <property type="entry name" value="Integrase_cat-core"/>
</dbReference>
<dbReference type="SUPFAM" id="SSF53098">
    <property type="entry name" value="Ribonuclease H-like"/>
    <property type="match status" value="1"/>
</dbReference>
<reference evidence="3" key="1">
    <citation type="submission" date="2013-04" db="EMBL/GenBank/DDBJ databases">
        <authorList>
            <person name="Qu J."/>
            <person name="Murali S.C."/>
            <person name="Bandaranaike D."/>
            <person name="Bellair M."/>
            <person name="Blankenburg K."/>
            <person name="Chao H."/>
            <person name="Dinh H."/>
            <person name="Doddapaneni H."/>
            <person name="Downs B."/>
            <person name="Dugan-Rocha S."/>
            <person name="Elkadiri S."/>
            <person name="Gnanaolivu R.D."/>
            <person name="Hernandez B."/>
            <person name="Javaid M."/>
            <person name="Jayaseelan J.C."/>
            <person name="Lee S."/>
            <person name="Li M."/>
            <person name="Ming W."/>
            <person name="Munidasa M."/>
            <person name="Muniz J."/>
            <person name="Nguyen L."/>
            <person name="Ongeri F."/>
            <person name="Osuji N."/>
            <person name="Pu L.-L."/>
            <person name="Puazo M."/>
            <person name="Qu C."/>
            <person name="Quiroz J."/>
            <person name="Raj R."/>
            <person name="Weissenberger G."/>
            <person name="Xin Y."/>
            <person name="Zou X."/>
            <person name="Han Y."/>
            <person name="Richards S."/>
            <person name="Worley K."/>
            <person name="Muzny D."/>
            <person name="Gibbs R."/>
        </authorList>
    </citation>
    <scope>NUCLEOTIDE SEQUENCE</scope>
    <source>
        <strain evidence="3">Sampled in the wild</strain>
    </source>
</reference>
<dbReference type="PANTHER" id="PTHR37984:SF5">
    <property type="entry name" value="PROTEIN NYNRIN-LIKE"/>
    <property type="match status" value="1"/>
</dbReference>
<proteinExistence type="predicted"/>
<comment type="caution">
    <text evidence="3">The sequence shown here is derived from an EMBL/GenBank/DDBJ whole genome shotgun (WGS) entry which is preliminary data.</text>
</comment>
<dbReference type="Proteomes" id="UP000792457">
    <property type="component" value="Unassembled WGS sequence"/>
</dbReference>
<dbReference type="Pfam" id="PF00665">
    <property type="entry name" value="rve"/>
    <property type="match status" value="1"/>
</dbReference>
<feature type="compositionally biased region" description="Basic and acidic residues" evidence="1">
    <location>
        <begin position="378"/>
        <end position="394"/>
    </location>
</feature>
<dbReference type="EMBL" id="KZ312445">
    <property type="protein sequence ID" value="KAG8240269.1"/>
    <property type="molecule type" value="Genomic_DNA"/>
</dbReference>
<dbReference type="PANTHER" id="PTHR37984">
    <property type="entry name" value="PROTEIN CBG26694"/>
    <property type="match status" value="1"/>
</dbReference>
<evidence type="ECO:0000313" key="4">
    <source>
        <dbReference type="Proteomes" id="UP000792457"/>
    </source>
</evidence>
<feature type="region of interest" description="Disordered" evidence="1">
    <location>
        <begin position="286"/>
        <end position="311"/>
    </location>
</feature>
<dbReference type="AlphaFoldDB" id="A0A8K0KTP1"/>
<feature type="domain" description="Integrase catalytic" evidence="2">
    <location>
        <begin position="162"/>
        <end position="273"/>
    </location>
</feature>
<accession>A0A8K0KTP1</accession>
<evidence type="ECO:0000256" key="1">
    <source>
        <dbReference type="SAM" id="MobiDB-lite"/>
    </source>
</evidence>
<protein>
    <recommendedName>
        <fullName evidence="2">Integrase catalytic domain-containing protein</fullName>
    </recommendedName>
</protein>